<feature type="region of interest" description="Disordered" evidence="2">
    <location>
        <begin position="104"/>
        <end position="166"/>
    </location>
</feature>
<dbReference type="EMBL" id="BNAV01000020">
    <property type="protein sequence ID" value="GHF86875.1"/>
    <property type="molecule type" value="Genomic_DNA"/>
</dbReference>
<accession>A0A8H9J0L6</accession>
<dbReference type="InterPro" id="IPR004401">
    <property type="entry name" value="YbaB/EbfC"/>
</dbReference>
<feature type="coiled-coil region" evidence="1">
    <location>
        <begin position="8"/>
        <end position="35"/>
    </location>
</feature>
<comment type="caution">
    <text evidence="3">The sequence shown here is derived from an EMBL/GenBank/DDBJ whole genome shotgun (WGS) entry which is preliminary data.</text>
</comment>
<organism evidence="3 4">
    <name type="scientific">Amycolatopsis bartoniae</name>
    <dbReference type="NCBI Taxonomy" id="941986"/>
    <lineage>
        <taxon>Bacteria</taxon>
        <taxon>Bacillati</taxon>
        <taxon>Actinomycetota</taxon>
        <taxon>Actinomycetes</taxon>
        <taxon>Pseudonocardiales</taxon>
        <taxon>Pseudonocardiaceae</taxon>
        <taxon>Amycolatopsis</taxon>
    </lineage>
</organism>
<protein>
    <recommendedName>
        <fullName evidence="5">YbaB/EbfC family nucleoid-associated protein</fullName>
    </recommendedName>
</protein>
<keyword evidence="4" id="KW-1185">Reference proteome</keyword>
<dbReference type="GO" id="GO:0003677">
    <property type="term" value="F:DNA binding"/>
    <property type="evidence" value="ECO:0007669"/>
    <property type="project" value="InterPro"/>
</dbReference>
<feature type="compositionally biased region" description="Acidic residues" evidence="2">
    <location>
        <begin position="157"/>
        <end position="166"/>
    </location>
</feature>
<evidence type="ECO:0008006" key="5">
    <source>
        <dbReference type="Google" id="ProtNLM"/>
    </source>
</evidence>
<keyword evidence="1" id="KW-0175">Coiled coil</keyword>
<reference evidence="3" key="1">
    <citation type="journal article" date="2014" name="Int. J. Syst. Evol. Microbiol.">
        <title>Complete genome sequence of Corynebacterium casei LMG S-19264T (=DSM 44701T), isolated from a smear-ripened cheese.</title>
        <authorList>
            <consortium name="US DOE Joint Genome Institute (JGI-PGF)"/>
            <person name="Walter F."/>
            <person name="Albersmeier A."/>
            <person name="Kalinowski J."/>
            <person name="Ruckert C."/>
        </authorList>
    </citation>
    <scope>NUCLEOTIDE SEQUENCE</scope>
    <source>
        <strain evidence="3">CGMCC 4.7679</strain>
    </source>
</reference>
<name>A0A8H9J0L6_9PSEU</name>
<reference evidence="3" key="2">
    <citation type="submission" date="2020-09" db="EMBL/GenBank/DDBJ databases">
        <authorList>
            <person name="Sun Q."/>
            <person name="Zhou Y."/>
        </authorList>
    </citation>
    <scope>NUCLEOTIDE SEQUENCE</scope>
    <source>
        <strain evidence="3">CGMCC 4.7679</strain>
    </source>
</reference>
<dbReference type="InterPro" id="IPR036894">
    <property type="entry name" value="YbaB-like_sf"/>
</dbReference>
<evidence type="ECO:0000256" key="2">
    <source>
        <dbReference type="SAM" id="MobiDB-lite"/>
    </source>
</evidence>
<dbReference type="SUPFAM" id="SSF82607">
    <property type="entry name" value="YbaB-like"/>
    <property type="match status" value="1"/>
</dbReference>
<dbReference type="OrthoDB" id="4762213at2"/>
<dbReference type="AlphaFoldDB" id="A0A8H9J0L6"/>
<proteinExistence type="predicted"/>
<dbReference type="Proteomes" id="UP000658656">
    <property type="component" value="Unassembled WGS sequence"/>
</dbReference>
<sequence>MPPGGDPLAAFTAEVEAIQARAAAAQEQLRNAVATAQSPDGAVTVTIGPSGILQDIRFGPRAFQRSPEALSGEVMQLVGKAQREVSAEVADAFSGMVGENSDARALLDQFLPAPEQDEAPEDDGDTFTPQPDEDEPAPPPAQRPQPPRRRPSRPAPDEDDEDNNPW</sequence>
<evidence type="ECO:0000313" key="4">
    <source>
        <dbReference type="Proteomes" id="UP000658656"/>
    </source>
</evidence>
<feature type="compositionally biased region" description="Acidic residues" evidence="2">
    <location>
        <begin position="115"/>
        <end position="136"/>
    </location>
</feature>
<evidence type="ECO:0000256" key="1">
    <source>
        <dbReference type="SAM" id="Coils"/>
    </source>
</evidence>
<dbReference type="Pfam" id="PF02575">
    <property type="entry name" value="YbaB_DNA_bd"/>
    <property type="match status" value="1"/>
</dbReference>
<dbReference type="Gene3D" id="3.30.1310.10">
    <property type="entry name" value="Nucleoid-associated protein YbaB-like domain"/>
    <property type="match status" value="1"/>
</dbReference>
<evidence type="ECO:0000313" key="3">
    <source>
        <dbReference type="EMBL" id="GHF86875.1"/>
    </source>
</evidence>
<gene>
    <name evidence="3" type="ORF">GCM10017566_70930</name>
</gene>